<name>A0ABX2D4P3_9CYAN</name>
<sequence>MSHNYTPQCESLYTNLQRTKKTLSVLAESHRALAEWNRSLLEENEAKDETIKAKDKTIQSFEQKVLEQQQEIDDLRRERDWQPNHWDNDGSSNADCRAREYAADRLGI</sequence>
<feature type="coiled-coil region" evidence="1">
    <location>
        <begin position="51"/>
        <end position="78"/>
    </location>
</feature>
<dbReference type="Proteomes" id="UP000702425">
    <property type="component" value="Unassembled WGS sequence"/>
</dbReference>
<keyword evidence="1" id="KW-0175">Coiled coil</keyword>
<evidence type="ECO:0000256" key="1">
    <source>
        <dbReference type="SAM" id="Coils"/>
    </source>
</evidence>
<accession>A0ABX2D4P3</accession>
<dbReference type="RefSeq" id="WP_172190762.1">
    <property type="nucleotide sequence ID" value="NZ_CAWPPK010000006.1"/>
</dbReference>
<reference evidence="2 3" key="1">
    <citation type="journal article" date="2020" name="Sci. Rep.">
        <title>A novel cyanobacterial geosmin producer, revising GeoA distribution and dispersion patterns in Bacteria.</title>
        <authorList>
            <person name="Churro C."/>
            <person name="Semedo-Aguiar A.P."/>
            <person name="Silva A.D."/>
            <person name="Pereira-Leal J.B."/>
            <person name="Leite R.B."/>
        </authorList>
    </citation>
    <scope>NUCLEOTIDE SEQUENCE [LARGE SCALE GENOMIC DNA]</scope>
    <source>
        <strain evidence="2 3">IPMA8</strain>
    </source>
</reference>
<evidence type="ECO:0000313" key="3">
    <source>
        <dbReference type="Proteomes" id="UP000702425"/>
    </source>
</evidence>
<protein>
    <submittedName>
        <fullName evidence="2">Uncharacterized protein</fullName>
    </submittedName>
</protein>
<evidence type="ECO:0000313" key="2">
    <source>
        <dbReference type="EMBL" id="NQE36902.1"/>
    </source>
</evidence>
<dbReference type="EMBL" id="SRRZ01000103">
    <property type="protein sequence ID" value="NQE36902.1"/>
    <property type="molecule type" value="Genomic_DNA"/>
</dbReference>
<organism evidence="2 3">
    <name type="scientific">Microcoleus asticus IPMA8</name>
    <dbReference type="NCBI Taxonomy" id="2563858"/>
    <lineage>
        <taxon>Bacteria</taxon>
        <taxon>Bacillati</taxon>
        <taxon>Cyanobacteriota</taxon>
        <taxon>Cyanophyceae</taxon>
        <taxon>Oscillatoriophycideae</taxon>
        <taxon>Oscillatoriales</taxon>
        <taxon>Microcoleaceae</taxon>
        <taxon>Microcoleus</taxon>
        <taxon>Microcoleus asticus</taxon>
    </lineage>
</organism>
<gene>
    <name evidence="2" type="ORF">E5S67_04668</name>
</gene>
<proteinExistence type="predicted"/>
<comment type="caution">
    <text evidence="2">The sequence shown here is derived from an EMBL/GenBank/DDBJ whole genome shotgun (WGS) entry which is preliminary data.</text>
</comment>
<keyword evidence="3" id="KW-1185">Reference proteome</keyword>